<reference evidence="1 2" key="1">
    <citation type="journal article" date="2022" name="Res Sq">
        <title>Evolution of multicellular longitudinally dividing oral cavity symbionts (Neisseriaceae).</title>
        <authorList>
            <person name="Nyongesa S."/>
            <person name="Weber P."/>
            <person name="Bernet E."/>
            <person name="Pullido F."/>
            <person name="Nieckarz M."/>
            <person name="Delaby M."/>
            <person name="Nieves C."/>
            <person name="Viehboeck T."/>
            <person name="Krause N."/>
            <person name="Rivera-Millot A."/>
            <person name="Nakamura A."/>
            <person name="Vischer N."/>
            <person name="VanNieuwenhze M."/>
            <person name="Brun Y."/>
            <person name="Cava F."/>
            <person name="Bulgheresi S."/>
            <person name="Veyrier F."/>
        </authorList>
    </citation>
    <scope>NUCLEOTIDE SEQUENCE [LARGE SCALE GENOMIC DNA]</scope>
    <source>
        <strain evidence="1 2">SN4</strain>
    </source>
</reference>
<gene>
    <name evidence="1" type="ORF">LVJ82_17510</name>
</gene>
<accession>A0ABY4E096</accession>
<dbReference type="RefSeq" id="WP_058356921.1">
    <property type="nucleotide sequence ID" value="NZ_CABKVG010000010.1"/>
</dbReference>
<protein>
    <submittedName>
        <fullName evidence="1">DUF4265 domain-containing protein</fullName>
    </submittedName>
</protein>
<keyword evidence="2" id="KW-1185">Reference proteome</keyword>
<dbReference type="Proteomes" id="UP000832011">
    <property type="component" value="Chromosome"/>
</dbReference>
<sequence>MEKVHFELEVDEEGYPPVNCEQIDCERVEGDVFVVKYMPFYSKEVALGDLIFTELIQHERLFKKVKSHSDNSTIRIVFYENKPHQISAILNELSEKGLVHEKFSEQFYALNLPKGIDIVKILRYLESLENEDILSYEAMKLVIWCHHLVCRITFYKNWD</sequence>
<dbReference type="Pfam" id="PF14085">
    <property type="entry name" value="DUF4265"/>
    <property type="match status" value="1"/>
</dbReference>
<organism evidence="1 2">
    <name type="scientific">Vitreoscilla massiliensis</name>
    <dbReference type="NCBI Taxonomy" id="1689272"/>
    <lineage>
        <taxon>Bacteria</taxon>
        <taxon>Pseudomonadati</taxon>
        <taxon>Pseudomonadota</taxon>
        <taxon>Betaproteobacteria</taxon>
        <taxon>Neisseriales</taxon>
        <taxon>Neisseriaceae</taxon>
        <taxon>Vitreoscilla</taxon>
    </lineage>
</organism>
<evidence type="ECO:0000313" key="1">
    <source>
        <dbReference type="EMBL" id="UOO89216.1"/>
    </source>
</evidence>
<evidence type="ECO:0000313" key="2">
    <source>
        <dbReference type="Proteomes" id="UP000832011"/>
    </source>
</evidence>
<dbReference type="InterPro" id="IPR025361">
    <property type="entry name" value="DUF4265"/>
</dbReference>
<proteinExistence type="predicted"/>
<dbReference type="EMBL" id="CP091511">
    <property type="protein sequence ID" value="UOO89216.1"/>
    <property type="molecule type" value="Genomic_DNA"/>
</dbReference>
<name>A0ABY4E096_9NEIS</name>